<gene>
    <name evidence="3" type="ORF">GRI47_13000</name>
</gene>
<keyword evidence="4" id="KW-1185">Reference proteome</keyword>
<feature type="compositionally biased region" description="Low complexity" evidence="1">
    <location>
        <begin position="92"/>
        <end position="107"/>
    </location>
</feature>
<feature type="region of interest" description="Disordered" evidence="1">
    <location>
        <begin position="137"/>
        <end position="156"/>
    </location>
</feature>
<dbReference type="OrthoDB" id="7505157at2"/>
<feature type="transmembrane region" description="Helical" evidence="2">
    <location>
        <begin position="61"/>
        <end position="84"/>
    </location>
</feature>
<organism evidence="3 4">
    <name type="scientific">Qipengyuania pelagi</name>
    <dbReference type="NCBI Taxonomy" id="994320"/>
    <lineage>
        <taxon>Bacteria</taxon>
        <taxon>Pseudomonadati</taxon>
        <taxon>Pseudomonadota</taxon>
        <taxon>Alphaproteobacteria</taxon>
        <taxon>Sphingomonadales</taxon>
        <taxon>Erythrobacteraceae</taxon>
        <taxon>Qipengyuania</taxon>
    </lineage>
</organism>
<feature type="region of interest" description="Disordered" evidence="1">
    <location>
        <begin position="328"/>
        <end position="372"/>
    </location>
</feature>
<feature type="region of interest" description="Disordered" evidence="1">
    <location>
        <begin position="92"/>
        <end position="120"/>
    </location>
</feature>
<evidence type="ECO:0000256" key="1">
    <source>
        <dbReference type="SAM" id="MobiDB-lite"/>
    </source>
</evidence>
<proteinExistence type="predicted"/>
<feature type="region of interest" description="Disordered" evidence="1">
    <location>
        <begin position="172"/>
        <end position="311"/>
    </location>
</feature>
<feature type="compositionally biased region" description="Basic and acidic residues" evidence="1">
    <location>
        <begin position="244"/>
        <end position="253"/>
    </location>
</feature>
<keyword evidence="2" id="KW-0472">Membrane</keyword>
<reference evidence="3 4" key="1">
    <citation type="submission" date="2019-12" db="EMBL/GenBank/DDBJ databases">
        <title>Genomic-based taxomic classification of the family Erythrobacteraceae.</title>
        <authorList>
            <person name="Xu L."/>
        </authorList>
    </citation>
    <scope>NUCLEOTIDE SEQUENCE [LARGE SCALE GENOMIC DNA]</scope>
    <source>
        <strain evidence="3 4">JCM 17468</strain>
    </source>
</reference>
<name>A0A844YBW7_9SPHN</name>
<dbReference type="Proteomes" id="UP000430272">
    <property type="component" value="Unassembled WGS sequence"/>
</dbReference>
<protein>
    <submittedName>
        <fullName evidence="3">Uncharacterized protein</fullName>
    </submittedName>
</protein>
<dbReference type="EMBL" id="WTYD01000002">
    <property type="protein sequence ID" value="MXO54917.1"/>
    <property type="molecule type" value="Genomic_DNA"/>
</dbReference>
<feature type="compositionally biased region" description="Basic and acidic residues" evidence="1">
    <location>
        <begin position="331"/>
        <end position="343"/>
    </location>
</feature>
<dbReference type="RefSeq" id="WP_160661776.1">
    <property type="nucleotide sequence ID" value="NZ_BAABDV010000001.1"/>
</dbReference>
<feature type="compositionally biased region" description="Basic and acidic residues" evidence="1">
    <location>
        <begin position="274"/>
        <end position="284"/>
    </location>
</feature>
<dbReference type="AlphaFoldDB" id="A0A844YBW7"/>
<sequence length="389" mass="40626">MTSSSSRPLSSHPAFPVLVALWFAALLGAGTFVLPAAIFESAASATGLADIIPAAQPPLGTTARLAITLAAAGLGALIGLFVAWQVRRASRPAASADPSDAPIAAADQADHSAAEDDEAPTAWQAWRETMAEDADDYGESDYAHSPDLDPADGPKEAERGVDFARLEAALREEEAGEYPGDGTDMDTADGTDSPPPADDPQRAEADRLVAGLARLRREDDAPRAFDDADPIPPPAIPLVDADDHETLSFREDGPNEDAEVGIFDPSFVSGTPPLRDEAPDRDPEQEAESELAPQIREGAETAPYPPTDTLSLPELVARLELAIDALGGKTAADRSTQKAREQGDEVVSFPGNEAPRADQKTTNADSGAGDPQAMLRAALAKLDQVGNGS</sequence>
<keyword evidence="2" id="KW-0812">Transmembrane</keyword>
<feature type="compositionally biased region" description="Basic and acidic residues" evidence="1">
    <location>
        <begin position="215"/>
        <end position="226"/>
    </location>
</feature>
<evidence type="ECO:0000256" key="2">
    <source>
        <dbReference type="SAM" id="Phobius"/>
    </source>
</evidence>
<evidence type="ECO:0000313" key="4">
    <source>
        <dbReference type="Proteomes" id="UP000430272"/>
    </source>
</evidence>
<feature type="compositionally biased region" description="Basic and acidic residues" evidence="1">
    <location>
        <begin position="141"/>
        <end position="156"/>
    </location>
</feature>
<accession>A0A844YBW7</accession>
<evidence type="ECO:0000313" key="3">
    <source>
        <dbReference type="EMBL" id="MXO54917.1"/>
    </source>
</evidence>
<comment type="caution">
    <text evidence="3">The sequence shown here is derived from an EMBL/GenBank/DDBJ whole genome shotgun (WGS) entry which is preliminary data.</text>
</comment>
<keyword evidence="2" id="KW-1133">Transmembrane helix</keyword>